<dbReference type="Proteomes" id="UP000243459">
    <property type="component" value="Chromosome 9"/>
</dbReference>
<dbReference type="PANTHER" id="PTHR35481:SF1">
    <property type="entry name" value="DNA-DIRECTED RNA POLYMERASE SUBUNIT ALPHA"/>
    <property type="match status" value="1"/>
</dbReference>
<organism evidence="2 3">
    <name type="scientific">Asparagus officinalis</name>
    <name type="common">Garden asparagus</name>
    <dbReference type="NCBI Taxonomy" id="4686"/>
    <lineage>
        <taxon>Eukaryota</taxon>
        <taxon>Viridiplantae</taxon>
        <taxon>Streptophyta</taxon>
        <taxon>Embryophyta</taxon>
        <taxon>Tracheophyta</taxon>
        <taxon>Spermatophyta</taxon>
        <taxon>Magnoliopsida</taxon>
        <taxon>Liliopsida</taxon>
        <taxon>Asparagales</taxon>
        <taxon>Asparagaceae</taxon>
        <taxon>Asparagoideae</taxon>
        <taxon>Asparagus</taxon>
    </lineage>
</organism>
<dbReference type="OMA" id="ALAWHEC"/>
<name>A0A5P1EAE9_ASPOF</name>
<proteinExistence type="predicted"/>
<keyword evidence="3" id="KW-1185">Reference proteome</keyword>
<dbReference type="EMBL" id="CM007389">
    <property type="protein sequence ID" value="ONK58427.1"/>
    <property type="molecule type" value="Genomic_DNA"/>
</dbReference>
<sequence>MLSKIMPDLIGTVGQRTPGLEFARRVRFGDAQLWSSIGKCCFFGNSVGLENVRKAAAAEIDSRKQIHKSFYTNVPCAYMEDTAHLVANVIGFDFDYEKDDYTVKVFDKFQPESITMCKCVLNDSGALEIRKIELNNVRHFVADISCLYKDLDLRLMLVTKRRIKSLDDEENEGINKLLKSAIIDPDVRGGLRWPLGEEHVADRFSVVGAWYTKFKVFKNQSMKIKLRYADRFDHRTSTGEVSSEVALKLTEISKHVKEGNIEMGREMVQDAVKLIWDHFLSYNHSST</sequence>
<gene>
    <name evidence="2" type="ORF">A4U43_C09F12480</name>
</gene>
<dbReference type="AlphaFoldDB" id="A0A5P1EAE9"/>
<accession>A0A5P1EAE9</accession>
<dbReference type="Gramene" id="ONK58427">
    <property type="protein sequence ID" value="ONK58427"/>
    <property type="gene ID" value="A4U43_C09F12480"/>
</dbReference>
<evidence type="ECO:0000313" key="3">
    <source>
        <dbReference type="Proteomes" id="UP000243459"/>
    </source>
</evidence>
<protein>
    <recommendedName>
        <fullName evidence="1">DUF7903 domain-containing protein</fullName>
    </recommendedName>
</protein>
<evidence type="ECO:0000259" key="1">
    <source>
        <dbReference type="Pfam" id="PF25475"/>
    </source>
</evidence>
<dbReference type="PANTHER" id="PTHR35481">
    <property type="entry name" value="DNA-DIRECTED RNA POLYMERASE SUBUNIT ALPHA"/>
    <property type="match status" value="1"/>
</dbReference>
<feature type="domain" description="DUF7903" evidence="1">
    <location>
        <begin position="4"/>
        <end position="279"/>
    </location>
</feature>
<evidence type="ECO:0000313" key="2">
    <source>
        <dbReference type="EMBL" id="ONK58427.1"/>
    </source>
</evidence>
<dbReference type="Pfam" id="PF25475">
    <property type="entry name" value="DUF7903"/>
    <property type="match status" value="1"/>
</dbReference>
<reference evidence="3" key="1">
    <citation type="journal article" date="2017" name="Nat. Commun.">
        <title>The asparagus genome sheds light on the origin and evolution of a young Y chromosome.</title>
        <authorList>
            <person name="Harkess A."/>
            <person name="Zhou J."/>
            <person name="Xu C."/>
            <person name="Bowers J.E."/>
            <person name="Van der Hulst R."/>
            <person name="Ayyampalayam S."/>
            <person name="Mercati F."/>
            <person name="Riccardi P."/>
            <person name="McKain M.R."/>
            <person name="Kakrana A."/>
            <person name="Tang H."/>
            <person name="Ray J."/>
            <person name="Groenendijk J."/>
            <person name="Arikit S."/>
            <person name="Mathioni S.M."/>
            <person name="Nakano M."/>
            <person name="Shan H."/>
            <person name="Telgmann-Rauber A."/>
            <person name="Kanno A."/>
            <person name="Yue Z."/>
            <person name="Chen H."/>
            <person name="Li W."/>
            <person name="Chen Y."/>
            <person name="Xu X."/>
            <person name="Zhang Y."/>
            <person name="Luo S."/>
            <person name="Chen H."/>
            <person name="Gao J."/>
            <person name="Mao Z."/>
            <person name="Pires J.C."/>
            <person name="Luo M."/>
            <person name="Kudrna D."/>
            <person name="Wing R.A."/>
            <person name="Meyers B.C."/>
            <person name="Yi K."/>
            <person name="Kong H."/>
            <person name="Lavrijsen P."/>
            <person name="Sunseri F."/>
            <person name="Falavigna A."/>
            <person name="Ye Y."/>
            <person name="Leebens-Mack J.H."/>
            <person name="Chen G."/>
        </authorList>
    </citation>
    <scope>NUCLEOTIDE SEQUENCE [LARGE SCALE GENOMIC DNA]</scope>
    <source>
        <strain evidence="3">cv. DH0086</strain>
    </source>
</reference>
<dbReference type="InterPro" id="IPR057225">
    <property type="entry name" value="DUF7903"/>
</dbReference>